<protein>
    <recommendedName>
        <fullName evidence="3">ASCH domain-containing protein</fullName>
    </recommendedName>
</protein>
<proteinExistence type="predicted"/>
<reference evidence="1 2" key="1">
    <citation type="submission" date="2019-03" db="EMBL/GenBank/DDBJ databases">
        <title>Genomic Encyclopedia of Archaeal and Bacterial Type Strains, Phase II (KMG-II): from individual species to whole genera.</title>
        <authorList>
            <person name="Goeker M."/>
        </authorList>
    </citation>
    <scope>NUCLEOTIDE SEQUENCE [LARGE SCALE GENOMIC DNA]</scope>
    <source>
        <strain evidence="1 2">RL-C</strain>
    </source>
</reference>
<comment type="caution">
    <text evidence="1">The sequence shown here is derived from an EMBL/GenBank/DDBJ whole genome shotgun (WGS) entry which is preliminary data.</text>
</comment>
<dbReference type="AlphaFoldDB" id="A0A4R2EAG7"/>
<gene>
    <name evidence="1" type="ORF">CLV25_11552</name>
</gene>
<accession>A0A4R2EAG7</accession>
<dbReference type="OrthoDB" id="883020at2"/>
<evidence type="ECO:0008006" key="3">
    <source>
        <dbReference type="Google" id="ProtNLM"/>
    </source>
</evidence>
<organism evidence="1 2">
    <name type="scientific">Acetobacteroides hydrogenigenes</name>
    <dbReference type="NCBI Taxonomy" id="979970"/>
    <lineage>
        <taxon>Bacteria</taxon>
        <taxon>Pseudomonadati</taxon>
        <taxon>Bacteroidota</taxon>
        <taxon>Bacteroidia</taxon>
        <taxon>Bacteroidales</taxon>
        <taxon>Rikenellaceae</taxon>
        <taxon>Acetobacteroides</taxon>
    </lineage>
</organism>
<dbReference type="RefSeq" id="WP_131840140.1">
    <property type="nucleotide sequence ID" value="NZ_SLWB01000015.1"/>
</dbReference>
<evidence type="ECO:0000313" key="2">
    <source>
        <dbReference type="Proteomes" id="UP000294830"/>
    </source>
</evidence>
<evidence type="ECO:0000313" key="1">
    <source>
        <dbReference type="EMBL" id="TCN63702.1"/>
    </source>
</evidence>
<dbReference type="Proteomes" id="UP000294830">
    <property type="component" value="Unassembled WGS sequence"/>
</dbReference>
<sequence length="127" mass="15470">MLMTFSKLEFKTWIEDEMKIHSIREDKHGRWKPGMLIHMWMGTPRNTRGKVKPYQFDTKRVVSIQRIEIRRREDAMQSVVKVDGRVLDINELKALSWNDGFTTFADFWDWFREDFTGKIVHWTDKRY</sequence>
<dbReference type="EMBL" id="SLWB01000015">
    <property type="protein sequence ID" value="TCN63702.1"/>
    <property type="molecule type" value="Genomic_DNA"/>
</dbReference>
<name>A0A4R2EAG7_9BACT</name>
<keyword evidence="2" id="KW-1185">Reference proteome</keyword>